<keyword evidence="5" id="KW-0294">Fucose metabolism</keyword>
<feature type="region of interest" description="Disordered" evidence="9">
    <location>
        <begin position="400"/>
        <end position="424"/>
    </location>
</feature>
<evidence type="ECO:0000256" key="5">
    <source>
        <dbReference type="ARBA" id="ARBA00023253"/>
    </source>
</evidence>
<keyword evidence="6" id="KW-0119">Carbohydrate metabolism</keyword>
<dbReference type="GO" id="GO:0006004">
    <property type="term" value="P:fucose metabolic process"/>
    <property type="evidence" value="ECO:0007669"/>
    <property type="project" value="UniProtKB-KW"/>
</dbReference>
<evidence type="ECO:0000256" key="9">
    <source>
        <dbReference type="SAM" id="MobiDB-lite"/>
    </source>
</evidence>
<evidence type="ECO:0000313" key="11">
    <source>
        <dbReference type="Proteomes" id="UP000095192"/>
    </source>
</evidence>
<protein>
    <recommendedName>
        <fullName evidence="8">GDP-fucose protein O-fucosyltransferase 2</fullName>
    </recommendedName>
</protein>
<evidence type="ECO:0000256" key="1">
    <source>
        <dbReference type="ARBA" id="ARBA00004240"/>
    </source>
</evidence>
<dbReference type="GO" id="GO:0005783">
    <property type="term" value="C:endoplasmic reticulum"/>
    <property type="evidence" value="ECO:0007669"/>
    <property type="project" value="UniProtKB-SubCell"/>
</dbReference>
<dbReference type="Pfam" id="PF10250">
    <property type="entry name" value="O-FucT"/>
    <property type="match status" value="1"/>
</dbReference>
<dbReference type="EMBL" id="JROU02000065">
    <property type="protein sequence ID" value="OEH80467.1"/>
    <property type="molecule type" value="Genomic_DNA"/>
</dbReference>
<dbReference type="InterPro" id="IPR019378">
    <property type="entry name" value="GDP-Fuc_O-FucTrfase"/>
</dbReference>
<dbReference type="VEuPathDB" id="ToxoDB:cyc_07971"/>
<evidence type="ECO:0000256" key="3">
    <source>
        <dbReference type="ARBA" id="ARBA00022679"/>
    </source>
</evidence>
<reference evidence="10 11" key="1">
    <citation type="journal article" date="2016" name="BMC Genomics">
        <title>Comparative genomics reveals Cyclospora cayetanensis possesses coccidia-like metabolism and invasion components but unique surface antigens.</title>
        <authorList>
            <person name="Liu S."/>
            <person name="Wang L."/>
            <person name="Zheng H."/>
            <person name="Xu Z."/>
            <person name="Roellig D.M."/>
            <person name="Li N."/>
            <person name="Frace M.A."/>
            <person name="Tang K."/>
            <person name="Arrowood M.J."/>
            <person name="Moss D.M."/>
            <person name="Zhang L."/>
            <person name="Feng Y."/>
            <person name="Xiao L."/>
        </authorList>
    </citation>
    <scope>NUCLEOTIDE SEQUENCE [LARGE SCALE GENOMIC DNA]</scope>
    <source>
        <strain evidence="10 11">CHN_HEN01</strain>
    </source>
</reference>
<accession>A0A1D3DAH6</accession>
<evidence type="ECO:0000313" key="10">
    <source>
        <dbReference type="EMBL" id="OEH80467.1"/>
    </source>
</evidence>
<dbReference type="GO" id="GO:0046922">
    <property type="term" value="F:peptide-O-fucosyltransferase activity"/>
    <property type="evidence" value="ECO:0007669"/>
    <property type="project" value="InterPro"/>
</dbReference>
<dbReference type="InterPro" id="IPR045130">
    <property type="entry name" value="OFUT2-like"/>
</dbReference>
<dbReference type="AlphaFoldDB" id="A0A1D3DAH6"/>
<evidence type="ECO:0000256" key="2">
    <source>
        <dbReference type="ARBA" id="ARBA00004922"/>
    </source>
</evidence>
<keyword evidence="3" id="KW-0808">Transferase</keyword>
<keyword evidence="11" id="KW-1185">Reference proteome</keyword>
<dbReference type="Proteomes" id="UP000095192">
    <property type="component" value="Unassembled WGS sequence"/>
</dbReference>
<comment type="caution">
    <text evidence="10">The sequence shown here is derived from an EMBL/GenBank/DDBJ whole genome shotgun (WGS) entry which is preliminary data.</text>
</comment>
<evidence type="ECO:0000256" key="8">
    <source>
        <dbReference type="ARBA" id="ARBA00026232"/>
    </source>
</evidence>
<sequence>MQATTLSTAAALGAAADFYVHRICGGVGGTSHPTSRLRCKLCSVWQPLCAPCLAGQQRQNLLQIFRKEQKPILQRHAICFFALRCSQWRGLQRTPDLLNVSVLAVQIGSPPELSRQSAPLSFSVRMRVMQLQKEVAVRVALAVQQLNLDAKQQGRKANEQQQPHPVHQQKVYVLVLPPWCRLQHWRLQDISRVRWGELLHLQQLQQLVPTIEYDDYEALHAHRRHEASLAIAAAICACVMCAKQQTLAREVYVQQRPPQHQTADDEAAFFWLGGYCNPVIARKQVCVETQLPTSSTFARCLPAAAGDAQIVFFKASLGFEPRAAAVGRRFARRLREMGRRRDLDLLGWRLVFLSLQHADALLPPFPDQAELWGLNYGIYVHPKIQQVGEAFVQYMLDSSARSNSTPRDSSTSTLVTSRPPARQHRAPATALFPFVSAHLRRSDFIRLGLAADLPAAAEVLLQIARRIQSHAVLVCTDATEEERAALSTRFAAAEAETESLEAAGSPPVRPRLYFFDMNAALHAFALAKHLYARLPLCSAREAVIAIPGPPSPLVSLQSERLKKLLDR</sequence>
<organism evidence="10 11">
    <name type="scientific">Cyclospora cayetanensis</name>
    <dbReference type="NCBI Taxonomy" id="88456"/>
    <lineage>
        <taxon>Eukaryota</taxon>
        <taxon>Sar</taxon>
        <taxon>Alveolata</taxon>
        <taxon>Apicomplexa</taxon>
        <taxon>Conoidasida</taxon>
        <taxon>Coccidia</taxon>
        <taxon>Eucoccidiorida</taxon>
        <taxon>Eimeriorina</taxon>
        <taxon>Eimeriidae</taxon>
        <taxon>Cyclospora</taxon>
    </lineage>
</organism>
<evidence type="ECO:0000256" key="4">
    <source>
        <dbReference type="ARBA" id="ARBA00022824"/>
    </source>
</evidence>
<gene>
    <name evidence="10" type="ORF">cyc_07971</name>
</gene>
<evidence type="ECO:0000256" key="7">
    <source>
        <dbReference type="ARBA" id="ARBA00025803"/>
    </source>
</evidence>
<evidence type="ECO:0000256" key="6">
    <source>
        <dbReference type="ARBA" id="ARBA00023277"/>
    </source>
</evidence>
<dbReference type="PANTHER" id="PTHR13398">
    <property type="entry name" value="GDP-FUCOSE PROTEIN O-FUCOSYLTRANSFERASE 2"/>
    <property type="match status" value="1"/>
</dbReference>
<dbReference type="InParanoid" id="A0A1D3DAH6"/>
<comment type="similarity">
    <text evidence="7">Belongs to the glycosyltransferase 68 family.</text>
</comment>
<dbReference type="Gene3D" id="3.40.50.11350">
    <property type="match status" value="1"/>
</dbReference>
<proteinExistence type="inferred from homology"/>
<comment type="subcellular location">
    <subcellularLocation>
        <location evidence="1">Endoplasmic reticulum</location>
    </subcellularLocation>
</comment>
<keyword evidence="4" id="KW-0256">Endoplasmic reticulum</keyword>
<feature type="compositionally biased region" description="Polar residues" evidence="9">
    <location>
        <begin position="400"/>
        <end position="416"/>
    </location>
</feature>
<comment type="pathway">
    <text evidence="2">Protein modification; protein glycosylation.</text>
</comment>
<dbReference type="PANTHER" id="PTHR13398:SF0">
    <property type="entry name" value="GDP-FUCOSE PROTEIN O-FUCOSYLTRANSFERASE 2"/>
    <property type="match status" value="1"/>
</dbReference>
<dbReference type="Gene3D" id="3.40.50.11340">
    <property type="match status" value="1"/>
</dbReference>
<name>A0A1D3DAH6_9EIME</name>